<organism evidence="2 3">
    <name type="scientific">Ficus carica</name>
    <name type="common">Common fig</name>
    <dbReference type="NCBI Taxonomy" id="3494"/>
    <lineage>
        <taxon>Eukaryota</taxon>
        <taxon>Viridiplantae</taxon>
        <taxon>Streptophyta</taxon>
        <taxon>Embryophyta</taxon>
        <taxon>Tracheophyta</taxon>
        <taxon>Spermatophyta</taxon>
        <taxon>Magnoliopsida</taxon>
        <taxon>eudicotyledons</taxon>
        <taxon>Gunneridae</taxon>
        <taxon>Pentapetalae</taxon>
        <taxon>rosids</taxon>
        <taxon>fabids</taxon>
        <taxon>Rosales</taxon>
        <taxon>Moraceae</taxon>
        <taxon>Ficeae</taxon>
        <taxon>Ficus</taxon>
    </lineage>
</organism>
<evidence type="ECO:0000256" key="1">
    <source>
        <dbReference type="SAM" id="MobiDB-lite"/>
    </source>
</evidence>
<protein>
    <submittedName>
        <fullName evidence="2">Uncharacterized protein</fullName>
    </submittedName>
</protein>
<dbReference type="Proteomes" id="UP001187192">
    <property type="component" value="Unassembled WGS sequence"/>
</dbReference>
<feature type="region of interest" description="Disordered" evidence="1">
    <location>
        <begin position="83"/>
        <end position="127"/>
    </location>
</feature>
<proteinExistence type="predicted"/>
<sequence>MNIPKRLRALSLWKEFFEIKTDIIKRVPSWVDWPFVIRGALRRLFGTPLFIEPLSDEDALIAELALDTMNVDFPNPKDLLARKRAQKEATKAEDEKSKRVPVKRKKLTKASTSETDVEPRRSKQGDEHVEVELLPGDRIQSHLDEFLWDGLKSNLRAMELVYRTTDKVVEQKARIKELEEIDSERGEKLLDIERRFKDVKASTDGLLVDADVEAEIELFEDSVAEAGDSLSAPVAAVSTANEPELVTIEPPSDVDLLEVRKKQ</sequence>
<evidence type="ECO:0000313" key="3">
    <source>
        <dbReference type="Proteomes" id="UP001187192"/>
    </source>
</evidence>
<name>A0AA88DDK2_FICCA</name>
<reference evidence="2" key="1">
    <citation type="submission" date="2023-07" db="EMBL/GenBank/DDBJ databases">
        <title>draft genome sequence of fig (Ficus carica).</title>
        <authorList>
            <person name="Takahashi T."/>
            <person name="Nishimura K."/>
        </authorList>
    </citation>
    <scope>NUCLEOTIDE SEQUENCE</scope>
</reference>
<feature type="compositionally biased region" description="Basic residues" evidence="1">
    <location>
        <begin position="99"/>
        <end position="108"/>
    </location>
</feature>
<feature type="compositionally biased region" description="Basic and acidic residues" evidence="1">
    <location>
        <begin position="117"/>
        <end position="127"/>
    </location>
</feature>
<feature type="compositionally biased region" description="Basic and acidic residues" evidence="1">
    <location>
        <begin position="86"/>
        <end position="98"/>
    </location>
</feature>
<gene>
    <name evidence="2" type="ORF">TIFTF001_023289</name>
</gene>
<comment type="caution">
    <text evidence="2">The sequence shown here is derived from an EMBL/GenBank/DDBJ whole genome shotgun (WGS) entry which is preliminary data.</text>
</comment>
<keyword evidence="3" id="KW-1185">Reference proteome</keyword>
<evidence type="ECO:0000313" key="2">
    <source>
        <dbReference type="EMBL" id="GMN54160.1"/>
    </source>
</evidence>
<accession>A0AA88DDK2</accession>
<dbReference type="EMBL" id="BTGU01000049">
    <property type="protein sequence ID" value="GMN54160.1"/>
    <property type="molecule type" value="Genomic_DNA"/>
</dbReference>
<dbReference type="AlphaFoldDB" id="A0AA88DDK2"/>